<protein>
    <submittedName>
        <fullName evidence="2">Uncharacterized protein</fullName>
    </submittedName>
</protein>
<feature type="compositionally biased region" description="Basic and acidic residues" evidence="1">
    <location>
        <begin position="1420"/>
        <end position="1430"/>
    </location>
</feature>
<feature type="region of interest" description="Disordered" evidence="1">
    <location>
        <begin position="1327"/>
        <end position="1430"/>
    </location>
</feature>
<evidence type="ECO:0000313" key="2">
    <source>
        <dbReference type="EMBL" id="KAL3774355.1"/>
    </source>
</evidence>
<sequence length="1430" mass="155211">MKQKPQPMSFDEFKAAKHRSQTSTLPKPKPQSIRSQILMNEGIPPVMSFDEFKAHRHSRQQPHDRRSSKGSHRMSSQSKQSKSSSRSALFSRNSNGAAAINKAISKASKVVSNVTSSMATAKAGNVNYGKSNTSSMNTNKHVIKNNSAQVSFNNTSLNINATKDASKRHPDFIEPHSVELTPPRTPYKQVTDYLTDPNTPNCIRGAISAGLAGLSEKKPRQTGEDVFLGLPNGMPGVITWGENWEVDAGFGGKNVQVVADMSSETDAVRRVEDKVESERLSSGSMDSDRSVIHGTISMARTTMSTEGEGMFVDVDEVQQVKERMFVDLEELIEEREDAATAAVYESEEHPPELESVTSEEDEDARNASMWVAAPEDNLDDDTIINLGDIFVDYDDEEAEAPSPVSTGTVHIGDVYSFEEMALDIAVEENALIETESTEEEPAAATTEMAAMSPPSPTIDKLSEKTTNENLPFQTPFSVAKGERPLTFTEFKCMNEDRRVLFDPSVDVDSIQHCAEALNSMVKPKVKPATMAAERYSTDWLYEENNTPVKVDSGKRQLKGRILLLRIGKKISKVKSKGKNVLKQVFVLPLKGAKREPATHNSADNMALTLPNTIPVPMSPSSVSVASIASSVMTGASKRIIGAIPVYRNEPPHLGLQYGAIKYARSGTDSTLGDSLPPPPDILPPPKAADLDEEDAVSYLAAAIMDAGEGELSEEDTASIMATINAQEQLDDDGDESVILVVTPREDQEGSFQVISGFDGVTPIAVKDVMQHLDDDSAIISDLKPNNLQGLFTDKSKSDASFQIMEAGNGIVLTPTTVNHNTSSVFRRSTELPVKAPSIRRSTGTPIVEPNQLTAALPNLLPGSMHDSDDEEDDTLLYHDGDTLVHDGNTLIHHTSTFGDNTIATAGEGDNEEETVEEKREAKEGPSFTPAPKPVDVVALLETPMLSPDQPTLSKQAANNGSFLFSENNMGRAASRIRAQERAALKEGNVAPSLTMLPAKTMDSKDVNAIVSRLSYTSIASNAPSRLSTESARSYGFAPLIAIEPSVEVNMSSDNSIIKVEIQKKPVVSSMTDAREFSFKTTMNKFTFKPTDEVESPSSLDKSNTSKQAEEIATPLVTNCAQKKKYPVTPFPDALINAESDVDSPVYTEPQRAVSTTESTTLKSSRKKSPRAKPVPKSAIKYKGLVKDRISDIQQRIEGSNSSVTGVGGRLKKNHSYRLKNHRRITSGEGVLAPKQATLRNPIFAARSVPLGISKSYSRDDAEDDAFKYSNDSTKKVVIAKSLSSEKNAAGYASKYIAESVSSPNNCTSPCSIDGSCVSESTEYDPFNTLLGKNTDADEDSSSDDNSSPSTGSKVFFSDNKGKENTNANHLPFKRNALVKPTEINQHDRHVGFASPKHHHAAPLSRNPMEARSWRQLAAAAKEKKAASGRD</sequence>
<proteinExistence type="predicted"/>
<feature type="region of interest" description="Disordered" evidence="1">
    <location>
        <begin position="1089"/>
        <end position="1108"/>
    </location>
</feature>
<feature type="compositionally biased region" description="Low complexity" evidence="1">
    <location>
        <begin position="75"/>
        <end position="90"/>
    </location>
</feature>
<organism evidence="2 3">
    <name type="scientific">Cyclotella atomus</name>
    <dbReference type="NCBI Taxonomy" id="382360"/>
    <lineage>
        <taxon>Eukaryota</taxon>
        <taxon>Sar</taxon>
        <taxon>Stramenopiles</taxon>
        <taxon>Ochrophyta</taxon>
        <taxon>Bacillariophyta</taxon>
        <taxon>Coscinodiscophyceae</taxon>
        <taxon>Thalassiosirophycidae</taxon>
        <taxon>Stephanodiscales</taxon>
        <taxon>Stephanodiscaceae</taxon>
        <taxon>Cyclotella</taxon>
    </lineage>
</organism>
<name>A0ABD3NE50_9STRA</name>
<feature type="region of interest" description="Disordered" evidence="1">
    <location>
        <begin position="1143"/>
        <end position="1177"/>
    </location>
</feature>
<gene>
    <name evidence="2" type="ORF">ACHAWO_013057</name>
</gene>
<dbReference type="EMBL" id="JALLPJ020001198">
    <property type="protein sequence ID" value="KAL3774355.1"/>
    <property type="molecule type" value="Genomic_DNA"/>
</dbReference>
<reference evidence="2 3" key="1">
    <citation type="submission" date="2024-10" db="EMBL/GenBank/DDBJ databases">
        <title>Updated reference genomes for cyclostephanoid diatoms.</title>
        <authorList>
            <person name="Roberts W.R."/>
            <person name="Alverson A.J."/>
        </authorList>
    </citation>
    <scope>NUCLEOTIDE SEQUENCE [LARGE SCALE GENOMIC DNA]</scope>
    <source>
        <strain evidence="2 3">AJA010-31</strain>
    </source>
</reference>
<feature type="region of interest" description="Disordered" evidence="1">
    <location>
        <begin position="340"/>
        <end position="365"/>
    </location>
</feature>
<feature type="compositionally biased region" description="Low complexity" evidence="1">
    <location>
        <begin position="1343"/>
        <end position="1352"/>
    </location>
</feature>
<feature type="compositionally biased region" description="Polar residues" evidence="1">
    <location>
        <begin position="1152"/>
        <end position="1161"/>
    </location>
</feature>
<dbReference type="Proteomes" id="UP001530400">
    <property type="component" value="Unassembled WGS sequence"/>
</dbReference>
<evidence type="ECO:0000256" key="1">
    <source>
        <dbReference type="SAM" id="MobiDB-lite"/>
    </source>
</evidence>
<evidence type="ECO:0000313" key="3">
    <source>
        <dbReference type="Proteomes" id="UP001530400"/>
    </source>
</evidence>
<accession>A0ABD3NE50</accession>
<keyword evidence="3" id="KW-1185">Reference proteome</keyword>
<comment type="caution">
    <text evidence="2">The sequence shown here is derived from an EMBL/GenBank/DDBJ whole genome shotgun (WGS) entry which is preliminary data.</text>
</comment>
<feature type="region of interest" description="Disordered" evidence="1">
    <location>
        <begin position="899"/>
        <end position="932"/>
    </location>
</feature>
<feature type="compositionally biased region" description="Polar residues" evidence="1">
    <location>
        <begin position="1095"/>
        <end position="1106"/>
    </location>
</feature>
<feature type="region of interest" description="Disordered" evidence="1">
    <location>
        <begin position="1"/>
        <end position="90"/>
    </location>
</feature>